<dbReference type="AlphaFoldDB" id="A0A1F8DAE1"/>
<proteinExistence type="predicted"/>
<accession>A0A1F8DAE1</accession>
<gene>
    <name evidence="1" type="ORF">A2435_01290</name>
</gene>
<organism evidence="1 2">
    <name type="scientific">Candidatus Woesebacteria bacterium RIFOXYC1_FULL_46_16</name>
    <dbReference type="NCBI Taxonomy" id="1802546"/>
    <lineage>
        <taxon>Bacteria</taxon>
        <taxon>Candidatus Woeseibacteriota</taxon>
    </lineage>
</organism>
<reference evidence="1 2" key="1">
    <citation type="journal article" date="2016" name="Nat. Commun.">
        <title>Thousands of microbial genomes shed light on interconnected biogeochemical processes in an aquifer system.</title>
        <authorList>
            <person name="Anantharaman K."/>
            <person name="Brown C.T."/>
            <person name="Hug L.A."/>
            <person name="Sharon I."/>
            <person name="Castelle C.J."/>
            <person name="Probst A.J."/>
            <person name="Thomas B.C."/>
            <person name="Singh A."/>
            <person name="Wilkins M.J."/>
            <person name="Karaoz U."/>
            <person name="Brodie E.L."/>
            <person name="Williams K.H."/>
            <person name="Hubbard S.S."/>
            <person name="Banfield J.F."/>
        </authorList>
    </citation>
    <scope>NUCLEOTIDE SEQUENCE [LARGE SCALE GENOMIC DNA]</scope>
</reference>
<evidence type="ECO:0000313" key="2">
    <source>
        <dbReference type="Proteomes" id="UP000177400"/>
    </source>
</evidence>
<name>A0A1F8DAE1_9BACT</name>
<comment type="caution">
    <text evidence="1">The sequence shown here is derived from an EMBL/GenBank/DDBJ whole genome shotgun (WGS) entry which is preliminary data.</text>
</comment>
<dbReference type="EMBL" id="MGIG01000017">
    <property type="protein sequence ID" value="OGM85561.1"/>
    <property type="molecule type" value="Genomic_DNA"/>
</dbReference>
<dbReference type="Proteomes" id="UP000177400">
    <property type="component" value="Unassembled WGS sequence"/>
</dbReference>
<protein>
    <submittedName>
        <fullName evidence="1">Uncharacterized protein</fullName>
    </submittedName>
</protein>
<evidence type="ECO:0000313" key="1">
    <source>
        <dbReference type="EMBL" id="OGM85561.1"/>
    </source>
</evidence>
<sequence length="293" mass="34295">MGEGELLTHFDLGDDYDFLTGIGIIDAINTGELTVIGKSLFEASFIRHDDVEEQRIIQDLLLAFPPTQAVQQYLWGVKDITIDQVLTVLKVTNFWIFEEKRLLTHFLDLLNLGKIIKYDRKNRKITILISTDQTKTPRSVYIEPTRPYGNIYWAKRILSECEGFIYWFDKHFMKDAFDWIYTVADANKISDIRILSLDLGEHNLNKQAKKDYKRLKDELAKKKISLEWRTIHNDKVKDAHDRWIIGDKEYVRNLPDVNTILSGKRSEMMSSDNYDKVISAFRDYWDAGVEVPH</sequence>